<evidence type="ECO:0000256" key="1">
    <source>
        <dbReference type="ARBA" id="ARBA00010112"/>
    </source>
</evidence>
<evidence type="ECO:0000313" key="4">
    <source>
        <dbReference type="Proteomes" id="UP000030665"/>
    </source>
</evidence>
<keyword evidence="4" id="KW-1185">Reference proteome</keyword>
<reference evidence="3" key="2">
    <citation type="submission" date="2014-03" db="EMBL/GenBank/DDBJ databases">
        <title>The whipworm genome and dual-species transcriptomics of an intimate host-pathogen interaction.</title>
        <authorList>
            <person name="Foth B.J."/>
            <person name="Tsai I.J."/>
            <person name="Reid A.J."/>
            <person name="Bancroft A.J."/>
            <person name="Nichol S."/>
            <person name="Tracey A."/>
            <person name="Holroyd N."/>
            <person name="Cotton J.A."/>
            <person name="Stanley E.J."/>
            <person name="Zarowiecki M."/>
            <person name="Liu J.Z."/>
            <person name="Huckvale T."/>
            <person name="Cooper P.J."/>
            <person name="Grencis R.K."/>
            <person name="Berriman M."/>
        </authorList>
    </citation>
    <scope>NUCLEOTIDE SEQUENCE [LARGE SCALE GENOMIC DNA]</scope>
</reference>
<gene>
    <name evidence="3" type="ORF">TTRE_0000332901</name>
</gene>
<reference evidence="3" key="1">
    <citation type="submission" date="2014-01" db="EMBL/GenBank/DDBJ databases">
        <authorList>
            <person name="Aslett M."/>
        </authorList>
    </citation>
    <scope>NUCLEOTIDE SEQUENCE</scope>
</reference>
<dbReference type="InterPro" id="IPR038479">
    <property type="entry name" value="Transthyretin-like_sf"/>
</dbReference>
<comment type="similarity">
    <text evidence="1">Belongs to the nematode transthyretin-like family.</text>
</comment>
<evidence type="ECO:0000313" key="3">
    <source>
        <dbReference type="EMBL" id="CDW55058.1"/>
    </source>
</evidence>
<dbReference type="OrthoDB" id="5781504at2759"/>
<evidence type="ECO:0000256" key="2">
    <source>
        <dbReference type="SAM" id="SignalP"/>
    </source>
</evidence>
<feature type="chain" id="PRO_5001728647" evidence="2">
    <location>
        <begin position="20"/>
        <end position="138"/>
    </location>
</feature>
<keyword evidence="2" id="KW-0732">Signal</keyword>
<name>A0A077Z5X5_TRITR</name>
<proteinExistence type="inferred from homology"/>
<dbReference type="AlphaFoldDB" id="A0A077Z5X5"/>
<protein>
    <submittedName>
        <fullName evidence="3">DUF290 domain containing protein</fullName>
    </submittedName>
</protein>
<dbReference type="PANTHER" id="PTHR21700:SF12">
    <property type="entry name" value="TRANSTHYRETIN-LIKE FAMILY PROTEIN"/>
    <property type="match status" value="1"/>
</dbReference>
<dbReference type="InterPro" id="IPR001534">
    <property type="entry name" value="Transthyretin-like"/>
</dbReference>
<dbReference type="EMBL" id="HG805934">
    <property type="protein sequence ID" value="CDW55058.1"/>
    <property type="molecule type" value="Genomic_DNA"/>
</dbReference>
<dbReference type="Proteomes" id="UP000030665">
    <property type="component" value="Unassembled WGS sequence"/>
</dbReference>
<dbReference type="Pfam" id="PF01060">
    <property type="entry name" value="TTR-52"/>
    <property type="match status" value="1"/>
</dbReference>
<dbReference type="Gene3D" id="2.60.40.3330">
    <property type="match status" value="1"/>
</dbReference>
<dbReference type="GO" id="GO:0009986">
    <property type="term" value="C:cell surface"/>
    <property type="evidence" value="ECO:0007669"/>
    <property type="project" value="InterPro"/>
</dbReference>
<feature type="signal peptide" evidence="2">
    <location>
        <begin position="1"/>
        <end position="19"/>
    </location>
</feature>
<accession>A0A077Z5X5</accession>
<organism evidence="3 4">
    <name type="scientific">Trichuris trichiura</name>
    <name type="common">Whipworm</name>
    <name type="synonym">Trichocephalus trichiurus</name>
    <dbReference type="NCBI Taxonomy" id="36087"/>
    <lineage>
        <taxon>Eukaryota</taxon>
        <taxon>Metazoa</taxon>
        <taxon>Ecdysozoa</taxon>
        <taxon>Nematoda</taxon>
        <taxon>Enoplea</taxon>
        <taxon>Dorylaimia</taxon>
        <taxon>Trichinellida</taxon>
        <taxon>Trichuridae</taxon>
        <taxon>Trichuris</taxon>
    </lineage>
</organism>
<sequence>MRKVLFILSLFYFAGLIQCAQKCVEATGKLYCRRNPAALTTAEVRLYDRDGRGLLQVFDPDDLMGLVGIYSLPADDGTFKIHGCGDDADWVPSVPNLPDPYVQIRHSCKSPQGDILELHKGIKFFPEKTELGIIDLDY</sequence>
<dbReference type="PANTHER" id="PTHR21700">
    <property type="entry name" value="TRANSTHYRETIN-LIKE FAMILY PROTEIN-RELATED"/>
    <property type="match status" value="1"/>
</dbReference>